<name>A0A0U9HI59_KLENI</name>
<dbReference type="PANTHER" id="PTHR21366">
    <property type="entry name" value="GLYOXALASE FAMILY PROTEIN"/>
    <property type="match status" value="1"/>
</dbReference>
<dbReference type="AlphaFoldDB" id="A0A0U9HI59"/>
<dbReference type="Pfam" id="PF00903">
    <property type="entry name" value="Glyoxalase"/>
    <property type="match status" value="1"/>
</dbReference>
<proteinExistence type="predicted"/>
<dbReference type="OMA" id="CFAYPDV"/>
<dbReference type="PANTHER" id="PTHR21366:SF22">
    <property type="entry name" value="VOC DOMAIN-CONTAINING PROTEIN"/>
    <property type="match status" value="1"/>
</dbReference>
<reference evidence="2 3" key="1">
    <citation type="journal article" date="2014" name="Nat. Commun.">
        <title>Klebsormidium flaccidum genome reveals primary factors for plant terrestrial adaptation.</title>
        <authorList>
            <person name="Hori K."/>
            <person name="Maruyama F."/>
            <person name="Fujisawa T."/>
            <person name="Togashi T."/>
            <person name="Yamamoto N."/>
            <person name="Seo M."/>
            <person name="Sato S."/>
            <person name="Yamada T."/>
            <person name="Mori H."/>
            <person name="Tajima N."/>
            <person name="Moriyama T."/>
            <person name="Ikeuchi M."/>
            <person name="Watanabe M."/>
            <person name="Wada H."/>
            <person name="Kobayashi K."/>
            <person name="Saito M."/>
            <person name="Masuda T."/>
            <person name="Sasaki-Sekimoto Y."/>
            <person name="Mashiguchi K."/>
            <person name="Awai K."/>
            <person name="Shimojima M."/>
            <person name="Masuda S."/>
            <person name="Iwai M."/>
            <person name="Nobusawa T."/>
            <person name="Narise T."/>
            <person name="Kondo S."/>
            <person name="Saito H."/>
            <person name="Sato R."/>
            <person name="Murakawa M."/>
            <person name="Ihara Y."/>
            <person name="Oshima-Yamada Y."/>
            <person name="Ohtaka K."/>
            <person name="Satoh M."/>
            <person name="Sonobe K."/>
            <person name="Ishii M."/>
            <person name="Ohtani R."/>
            <person name="Kanamori-Sato M."/>
            <person name="Honoki R."/>
            <person name="Miyazaki D."/>
            <person name="Mochizuki H."/>
            <person name="Umetsu J."/>
            <person name="Higashi K."/>
            <person name="Shibata D."/>
            <person name="Kamiya Y."/>
            <person name="Sato N."/>
            <person name="Nakamura Y."/>
            <person name="Tabata S."/>
            <person name="Ida S."/>
            <person name="Kurokawa K."/>
            <person name="Ohta H."/>
        </authorList>
    </citation>
    <scope>NUCLEOTIDE SEQUENCE [LARGE SCALE GENOMIC DNA]</scope>
    <source>
        <strain evidence="2 3">NIES-2285</strain>
    </source>
</reference>
<evidence type="ECO:0000313" key="3">
    <source>
        <dbReference type="Proteomes" id="UP000054558"/>
    </source>
</evidence>
<dbReference type="InterPro" id="IPR004360">
    <property type="entry name" value="Glyas_Fos-R_dOase_dom"/>
</dbReference>
<dbReference type="InterPro" id="IPR037523">
    <property type="entry name" value="VOC_core"/>
</dbReference>
<dbReference type="EMBL" id="DF236955">
    <property type="protein sequence ID" value="GAQ78010.1"/>
    <property type="molecule type" value="Genomic_DNA"/>
</dbReference>
<gene>
    <name evidence="2" type="ORF">KFL_000060770</name>
</gene>
<protein>
    <submittedName>
        <fullName evidence="2">Glyoxalase family protein</fullName>
    </submittedName>
</protein>
<organism evidence="2 3">
    <name type="scientific">Klebsormidium nitens</name>
    <name type="common">Green alga</name>
    <name type="synonym">Ulothrix nitens</name>
    <dbReference type="NCBI Taxonomy" id="105231"/>
    <lineage>
        <taxon>Eukaryota</taxon>
        <taxon>Viridiplantae</taxon>
        <taxon>Streptophyta</taxon>
        <taxon>Klebsormidiophyceae</taxon>
        <taxon>Klebsormidiales</taxon>
        <taxon>Klebsormidiaceae</taxon>
        <taxon>Klebsormidium</taxon>
    </lineage>
</organism>
<sequence>MASSPALAYIIVYVEDVEKSIAFYEKAFGLKTRMATGEKRTAWAEMETGSTTLAFTPKAQRETALSGGVKSHDDSEAAPNVLVSFTYDDVNSAYKHAIDSGAKPCAEPEPKPWGMTAGYVKDIDGILVQIGSRVKKQQ</sequence>
<keyword evidence="3" id="KW-1185">Reference proteome</keyword>
<evidence type="ECO:0000259" key="1">
    <source>
        <dbReference type="PROSITE" id="PS51819"/>
    </source>
</evidence>
<dbReference type="OrthoDB" id="10066542at2759"/>
<dbReference type="InterPro" id="IPR050383">
    <property type="entry name" value="GlyoxalaseI/FosfomycinResist"/>
</dbReference>
<dbReference type="Proteomes" id="UP000054558">
    <property type="component" value="Unassembled WGS sequence"/>
</dbReference>
<evidence type="ECO:0000313" key="2">
    <source>
        <dbReference type="EMBL" id="GAQ78010.1"/>
    </source>
</evidence>
<accession>A0A0U9HI59</accession>
<feature type="domain" description="VOC" evidence="1">
    <location>
        <begin position="6"/>
        <end position="133"/>
    </location>
</feature>
<dbReference type="Gene3D" id="3.10.180.10">
    <property type="entry name" value="2,3-Dihydroxybiphenyl 1,2-Dioxygenase, domain 1"/>
    <property type="match status" value="1"/>
</dbReference>
<dbReference type="InterPro" id="IPR029068">
    <property type="entry name" value="Glyas_Bleomycin-R_OHBP_Dase"/>
</dbReference>
<dbReference type="PROSITE" id="PS51819">
    <property type="entry name" value="VOC"/>
    <property type="match status" value="1"/>
</dbReference>
<dbReference type="SUPFAM" id="SSF54593">
    <property type="entry name" value="Glyoxalase/Bleomycin resistance protein/Dihydroxybiphenyl dioxygenase"/>
    <property type="match status" value="1"/>
</dbReference>